<keyword evidence="2" id="KW-1185">Reference proteome</keyword>
<dbReference type="RefSeq" id="WP_249771125.1">
    <property type="nucleotide sequence ID" value="NZ_CP097332.1"/>
</dbReference>
<reference evidence="1" key="1">
    <citation type="journal article" date="2018" name="Int. J. Syst. Evol. Microbiol.">
        <title>Jatrophihabitans telluris sp. nov., isolated from sediment soil of lava forest wetlands and the emended description of the genus Jatrophihabitans.</title>
        <authorList>
            <person name="Lee K.C."/>
            <person name="Suh M.K."/>
            <person name="Eom M.K."/>
            <person name="Kim K.K."/>
            <person name="Kim J.S."/>
            <person name="Kim D.S."/>
            <person name="Ko S.H."/>
            <person name="Shin Y.K."/>
            <person name="Lee J.S."/>
        </authorList>
    </citation>
    <scope>NUCLEOTIDE SEQUENCE</scope>
    <source>
        <strain evidence="1">N237</strain>
    </source>
</reference>
<organism evidence="1 2">
    <name type="scientific">Jatrophihabitans telluris</name>
    <dbReference type="NCBI Taxonomy" id="2038343"/>
    <lineage>
        <taxon>Bacteria</taxon>
        <taxon>Bacillati</taxon>
        <taxon>Actinomycetota</taxon>
        <taxon>Actinomycetes</taxon>
        <taxon>Jatrophihabitantales</taxon>
        <taxon>Jatrophihabitantaceae</taxon>
        <taxon>Jatrophihabitans</taxon>
    </lineage>
</organism>
<sequence>MFVVVITVPDQPMINPRVIGPFDSWDLAQAFSQTLIAKWDATSGENATVTVTRMEDALPGVVVGELAAE</sequence>
<protein>
    <submittedName>
        <fullName evidence="1">Uncharacterized protein</fullName>
    </submittedName>
</protein>
<accession>A0ABY4QYF7</accession>
<evidence type="ECO:0000313" key="2">
    <source>
        <dbReference type="Proteomes" id="UP001056336"/>
    </source>
</evidence>
<gene>
    <name evidence="1" type="ORF">M6D93_17255</name>
</gene>
<reference evidence="1" key="2">
    <citation type="submission" date="2022-05" db="EMBL/GenBank/DDBJ databases">
        <authorList>
            <person name="Kim J.-S."/>
            <person name="Lee K."/>
            <person name="Suh M."/>
            <person name="Eom M."/>
            <person name="Kim J.-S."/>
            <person name="Kim D.-S."/>
            <person name="Ko S.-H."/>
            <person name="Shin Y."/>
            <person name="Lee J.-S."/>
        </authorList>
    </citation>
    <scope>NUCLEOTIDE SEQUENCE</scope>
    <source>
        <strain evidence="1">N237</strain>
    </source>
</reference>
<name>A0ABY4QYF7_9ACTN</name>
<dbReference type="Proteomes" id="UP001056336">
    <property type="component" value="Chromosome"/>
</dbReference>
<dbReference type="EMBL" id="CP097332">
    <property type="protein sequence ID" value="UQX88026.1"/>
    <property type="molecule type" value="Genomic_DNA"/>
</dbReference>
<proteinExistence type="predicted"/>
<evidence type="ECO:0000313" key="1">
    <source>
        <dbReference type="EMBL" id="UQX88026.1"/>
    </source>
</evidence>